<geneLocation type="plasmid" evidence="2">
    <name>pbeh3</name>
</geneLocation>
<dbReference type="KEGG" id="beo:BEH_25415"/>
<keyword evidence="1" id="KW-0614">Plasmid</keyword>
<dbReference type="AlphaFoldDB" id="A0A1X7GM03"/>
<evidence type="ECO:0000313" key="1">
    <source>
        <dbReference type="EMBL" id="AWG44701.1"/>
    </source>
</evidence>
<gene>
    <name evidence="1" type="ORF">BEH_25415</name>
</gene>
<sequence length="114" mass="13108">MKGISLVIWFLWFTLLMGGVVETTKGFDPLYELTAMVEGLPLVAYLVGAFILALYILNVYSVGILIPFRLYILSYIFIVGIFYDNNKGDRIENKKVIDLKKKYFNEGLGKDERR</sequence>
<accession>A0A2S1M017</accession>
<proteinExistence type="predicted"/>
<dbReference type="Proteomes" id="UP000036202">
    <property type="component" value="Plasmid pbeh3"/>
</dbReference>
<organism evidence="1 2">
    <name type="scientific">Priestia filamentosa</name>
    <dbReference type="NCBI Taxonomy" id="1402861"/>
    <lineage>
        <taxon>Bacteria</taxon>
        <taxon>Bacillati</taxon>
        <taxon>Bacillota</taxon>
        <taxon>Bacilli</taxon>
        <taxon>Bacillales</taxon>
        <taxon>Bacillaceae</taxon>
        <taxon>Priestia</taxon>
    </lineage>
</organism>
<reference evidence="1 2" key="1">
    <citation type="journal article" date="2015" name="PLoS ONE">
        <title>Genome Sequence of Bacillus endophyticus and Analysis of Its Companion Mechanism in the Ketogulonigenium vulgare-Bacillus Strain Consortium.</title>
        <authorList>
            <person name="Jia N."/>
            <person name="Du J."/>
            <person name="Ding M.Z."/>
            <person name="Gao F."/>
            <person name="Yuan Y.J."/>
        </authorList>
    </citation>
    <scope>NUCLEOTIDE SEQUENCE [LARGE SCALE GENOMIC DNA]</scope>
    <source>
        <strain evidence="1 2">Hbe603</strain>
        <plasmid evidence="2">pbeh3</plasmid>
    </source>
</reference>
<dbReference type="RefSeq" id="WP_046218336.1">
    <property type="nucleotide sequence ID" value="NZ_CP015325.1"/>
</dbReference>
<evidence type="ECO:0000313" key="2">
    <source>
        <dbReference type="Proteomes" id="UP000036202"/>
    </source>
</evidence>
<dbReference type="EMBL" id="CP015325">
    <property type="protein sequence ID" value="AWG44701.1"/>
    <property type="molecule type" value="Genomic_DNA"/>
</dbReference>
<name>A0A1X7GM03_9BACI</name>
<keyword evidence="2" id="KW-1185">Reference proteome</keyword>
<dbReference type="GeneID" id="93704153"/>
<protein>
    <submittedName>
        <fullName evidence="1">Uncharacterized protein</fullName>
    </submittedName>
</protein>
<accession>A0A1X7GM03</accession>